<organism evidence="2 4">
    <name type="scientific">Haladaptatus paucihalophilus DX253</name>
    <dbReference type="NCBI Taxonomy" id="797209"/>
    <lineage>
        <taxon>Archaea</taxon>
        <taxon>Methanobacteriati</taxon>
        <taxon>Methanobacteriota</taxon>
        <taxon>Stenosarchaea group</taxon>
        <taxon>Halobacteria</taxon>
        <taxon>Halobacteriales</taxon>
        <taxon>Haladaptataceae</taxon>
        <taxon>Haladaptatus</taxon>
    </lineage>
</organism>
<reference evidence="3" key="3">
    <citation type="submission" date="2016-11" db="EMBL/GenBank/DDBJ databases">
        <authorList>
            <person name="Jaros S."/>
            <person name="Januszkiewicz K."/>
            <person name="Wedrychowicz H."/>
        </authorList>
    </citation>
    <scope>NUCLEOTIDE SEQUENCE [LARGE SCALE GENOMIC DNA]</scope>
    <source>
        <strain evidence="3">DX253</strain>
    </source>
</reference>
<dbReference type="EMBL" id="FRAN01000004">
    <property type="protein sequence ID" value="SHK99609.1"/>
    <property type="molecule type" value="Genomic_DNA"/>
</dbReference>
<dbReference type="EMBL" id="AEMG01000015">
    <property type="protein sequence ID" value="EFW91390.1"/>
    <property type="molecule type" value="Genomic_DNA"/>
</dbReference>
<dbReference type="Proteomes" id="UP000003751">
    <property type="component" value="Unassembled WGS sequence"/>
</dbReference>
<dbReference type="OrthoDB" id="343088at2157"/>
<keyword evidence="5" id="KW-1185">Reference proteome</keyword>
<protein>
    <submittedName>
        <fullName evidence="2">Uncharacterized protein</fullName>
    </submittedName>
</protein>
<accession>E7QVX7</accession>
<dbReference type="PATRIC" id="fig|797209.4.peg.2923"/>
<reference evidence="5" key="2">
    <citation type="submission" date="2016-11" db="EMBL/GenBank/DDBJ databases">
        <authorList>
            <person name="Varghese N."/>
            <person name="Submissions S."/>
        </authorList>
    </citation>
    <scope>NUCLEOTIDE SEQUENCE [LARGE SCALE GENOMIC DNA]</scope>
    <source>
        <strain evidence="5">DX253</strain>
    </source>
</reference>
<dbReference type="eggNOG" id="arCOG09027">
    <property type="taxonomic scope" value="Archaea"/>
</dbReference>
<gene>
    <name evidence="3" type="ORF">SAMN05444342_2681</name>
    <name evidence="2" type="ORF">ZOD2009_14826</name>
</gene>
<dbReference type="STRING" id="797209.GCA_000376445_03475"/>
<dbReference type="Proteomes" id="UP000184203">
    <property type="component" value="Unassembled WGS sequence"/>
</dbReference>
<evidence type="ECO:0000256" key="1">
    <source>
        <dbReference type="SAM" id="Coils"/>
    </source>
</evidence>
<dbReference type="AlphaFoldDB" id="E7QVX7"/>
<evidence type="ECO:0000313" key="2">
    <source>
        <dbReference type="EMBL" id="EFW91390.1"/>
    </source>
</evidence>
<keyword evidence="1" id="KW-0175">Coiled coil</keyword>
<proteinExistence type="predicted"/>
<dbReference type="RefSeq" id="WP_007981072.1">
    <property type="nucleotide sequence ID" value="NZ_AEMG01000015.1"/>
</dbReference>
<evidence type="ECO:0000313" key="5">
    <source>
        <dbReference type="Proteomes" id="UP000184203"/>
    </source>
</evidence>
<evidence type="ECO:0000313" key="4">
    <source>
        <dbReference type="Proteomes" id="UP000003751"/>
    </source>
</evidence>
<sequence length="152" mass="16685">MDDEDGSSLSPEEFVEYCETQAGLLSGRVETMASEADELLDDIDAEIAEIRTRLDDSGTEGDDIDAAAVAELETDLDETRAVVEAKRARMVAFRELADGYVSLAEDLRSDVDDGREAMKRVVRFEADADAPVYFDDRKTVYEAATEGNSDAE</sequence>
<evidence type="ECO:0000313" key="3">
    <source>
        <dbReference type="EMBL" id="SHK99609.1"/>
    </source>
</evidence>
<name>E7QVX7_HALPU</name>
<reference evidence="2 4" key="1">
    <citation type="journal article" date="2014" name="ISME J.">
        <title>Trehalose/2-sulfotrehalose biosynthesis and glycine-betaine uptake are widely spread mechanisms for osmoadaptation in the Halobacteriales.</title>
        <authorList>
            <person name="Youssef N.H."/>
            <person name="Savage-Ashlock K.N."/>
            <person name="McCully A.L."/>
            <person name="Luedtke B."/>
            <person name="Shaw E.I."/>
            <person name="Hoff W.D."/>
            <person name="Elshahed M.S."/>
        </authorList>
    </citation>
    <scope>NUCLEOTIDE SEQUENCE [LARGE SCALE GENOMIC DNA]</scope>
    <source>
        <strain evidence="2 4">DX253</strain>
    </source>
</reference>
<feature type="coiled-coil region" evidence="1">
    <location>
        <begin position="33"/>
        <end position="89"/>
    </location>
</feature>